<dbReference type="InterPro" id="IPR009057">
    <property type="entry name" value="Homeodomain-like_sf"/>
</dbReference>
<evidence type="ECO:0000313" key="5">
    <source>
        <dbReference type="EMBL" id="WCG21832.1"/>
    </source>
</evidence>
<dbReference type="Gene3D" id="1.10.10.60">
    <property type="entry name" value="Homeodomain-like"/>
    <property type="match status" value="2"/>
</dbReference>
<keyword evidence="2" id="KW-0238">DNA-binding</keyword>
<dbReference type="InterPro" id="IPR014710">
    <property type="entry name" value="RmlC-like_jellyroll"/>
</dbReference>
<dbReference type="InterPro" id="IPR003313">
    <property type="entry name" value="AraC-bd"/>
</dbReference>
<dbReference type="PANTHER" id="PTHR43280:SF28">
    <property type="entry name" value="HTH-TYPE TRANSCRIPTIONAL ACTIVATOR RHAS"/>
    <property type="match status" value="1"/>
</dbReference>
<dbReference type="Gene3D" id="2.60.120.10">
    <property type="entry name" value="Jelly Rolls"/>
    <property type="match status" value="1"/>
</dbReference>
<keyword evidence="1" id="KW-0805">Transcription regulation</keyword>
<dbReference type="EMBL" id="CP116507">
    <property type="protein sequence ID" value="WCG21832.1"/>
    <property type="molecule type" value="Genomic_DNA"/>
</dbReference>
<dbReference type="GO" id="GO:0043565">
    <property type="term" value="F:sequence-specific DNA binding"/>
    <property type="evidence" value="ECO:0007669"/>
    <property type="project" value="InterPro"/>
</dbReference>
<feature type="domain" description="HTH araC/xylS-type" evidence="4">
    <location>
        <begin position="186"/>
        <end position="284"/>
    </location>
</feature>
<dbReference type="AlphaFoldDB" id="A0AAF0BGD0"/>
<dbReference type="InterPro" id="IPR037923">
    <property type="entry name" value="HTH-like"/>
</dbReference>
<evidence type="ECO:0000259" key="4">
    <source>
        <dbReference type="PROSITE" id="PS01124"/>
    </source>
</evidence>
<dbReference type="InterPro" id="IPR020449">
    <property type="entry name" value="Tscrpt_reg_AraC-type_HTH"/>
</dbReference>
<sequence>MERNEALTLIQIDTKTFNPDILYAFDSYDEGTALGKEHAHDFVELSIILDGEATYHVHHHRYHATKGCVMLYHPGTPHQHIQEEHTYSHQLHIGLNNVTFEGLKRNYLPFETTFIELKHEQAIFLDLCQAILTEKNERALGYELMIKSLIMKLLVMLLRQGNVIENTEMMTSLTDRSYQDKERIVNNIIYYLETHHAQDITLDSLAETMYISPNYLSKVFKEVTKDSPINYLIQIRLNRAALLLQNNQLTIKEVAKRVGYDDPFYFSKLFKKHYGVSPSHYQTETFSPFDIPSTPPSDL</sequence>
<proteinExistence type="predicted"/>
<name>A0AAF0BGD0_9ENTE</name>
<dbReference type="Pfam" id="PF02311">
    <property type="entry name" value="AraC_binding"/>
    <property type="match status" value="1"/>
</dbReference>
<keyword evidence="3" id="KW-0804">Transcription</keyword>
<dbReference type="PROSITE" id="PS01124">
    <property type="entry name" value="HTH_ARAC_FAMILY_2"/>
    <property type="match status" value="1"/>
</dbReference>
<dbReference type="PRINTS" id="PR00032">
    <property type="entry name" value="HTHARAC"/>
</dbReference>
<dbReference type="SUPFAM" id="SSF51215">
    <property type="entry name" value="Regulatory protein AraC"/>
    <property type="match status" value="1"/>
</dbReference>
<dbReference type="GO" id="GO:0003700">
    <property type="term" value="F:DNA-binding transcription factor activity"/>
    <property type="evidence" value="ECO:0007669"/>
    <property type="project" value="InterPro"/>
</dbReference>
<evidence type="ECO:0000256" key="2">
    <source>
        <dbReference type="ARBA" id="ARBA00023125"/>
    </source>
</evidence>
<dbReference type="Proteomes" id="UP001179600">
    <property type="component" value="Chromosome"/>
</dbReference>
<dbReference type="SUPFAM" id="SSF46689">
    <property type="entry name" value="Homeodomain-like"/>
    <property type="match status" value="2"/>
</dbReference>
<evidence type="ECO:0000313" key="6">
    <source>
        <dbReference type="Proteomes" id="UP001179600"/>
    </source>
</evidence>
<protein>
    <submittedName>
        <fullName evidence="5">AraC family transcriptional regulator</fullName>
    </submittedName>
</protein>
<dbReference type="RefSeq" id="WP_272162986.1">
    <property type="nucleotide sequence ID" value="NZ_CP116507.1"/>
</dbReference>
<evidence type="ECO:0000256" key="1">
    <source>
        <dbReference type="ARBA" id="ARBA00023015"/>
    </source>
</evidence>
<organism evidence="5 6">
    <name type="scientific">Vagococcus lutrae</name>
    <dbReference type="NCBI Taxonomy" id="81947"/>
    <lineage>
        <taxon>Bacteria</taxon>
        <taxon>Bacillati</taxon>
        <taxon>Bacillota</taxon>
        <taxon>Bacilli</taxon>
        <taxon>Lactobacillales</taxon>
        <taxon>Enterococcaceae</taxon>
        <taxon>Vagococcus</taxon>
    </lineage>
</organism>
<evidence type="ECO:0000256" key="3">
    <source>
        <dbReference type="ARBA" id="ARBA00023163"/>
    </source>
</evidence>
<reference evidence="5" key="1">
    <citation type="submission" date="2023-01" db="EMBL/GenBank/DDBJ databases">
        <title>Oxazolidinone resistance genes in florfenicol resistant enterococci from beef cattle and veal calves at slaughter.</title>
        <authorList>
            <person name="Biggel M."/>
        </authorList>
    </citation>
    <scope>NUCLEOTIDE SEQUENCE</scope>
    <source>
        <strain evidence="5">K204-1</strain>
    </source>
</reference>
<gene>
    <name evidence="5" type="ORF">PML95_05330</name>
</gene>
<accession>A0AAF0BGD0</accession>
<dbReference type="PANTHER" id="PTHR43280">
    <property type="entry name" value="ARAC-FAMILY TRANSCRIPTIONAL REGULATOR"/>
    <property type="match status" value="1"/>
</dbReference>
<dbReference type="SMART" id="SM00342">
    <property type="entry name" value="HTH_ARAC"/>
    <property type="match status" value="1"/>
</dbReference>
<dbReference type="Pfam" id="PF12833">
    <property type="entry name" value="HTH_18"/>
    <property type="match status" value="1"/>
</dbReference>
<dbReference type="InterPro" id="IPR018060">
    <property type="entry name" value="HTH_AraC"/>
</dbReference>